<comment type="caution">
    <text evidence="1">The sequence shown here is derived from an EMBL/GenBank/DDBJ whole genome shotgun (WGS) entry which is preliminary data.</text>
</comment>
<name>A0A5B7CT15_PORTR</name>
<dbReference type="AlphaFoldDB" id="A0A5B7CT15"/>
<organism evidence="1 2">
    <name type="scientific">Portunus trituberculatus</name>
    <name type="common">Swimming crab</name>
    <name type="synonym">Neptunus trituberculatus</name>
    <dbReference type="NCBI Taxonomy" id="210409"/>
    <lineage>
        <taxon>Eukaryota</taxon>
        <taxon>Metazoa</taxon>
        <taxon>Ecdysozoa</taxon>
        <taxon>Arthropoda</taxon>
        <taxon>Crustacea</taxon>
        <taxon>Multicrustacea</taxon>
        <taxon>Malacostraca</taxon>
        <taxon>Eumalacostraca</taxon>
        <taxon>Eucarida</taxon>
        <taxon>Decapoda</taxon>
        <taxon>Pleocyemata</taxon>
        <taxon>Brachyura</taxon>
        <taxon>Eubrachyura</taxon>
        <taxon>Portunoidea</taxon>
        <taxon>Portunidae</taxon>
        <taxon>Portuninae</taxon>
        <taxon>Portunus</taxon>
    </lineage>
</organism>
<gene>
    <name evidence="1" type="ORF">E2C01_005075</name>
</gene>
<keyword evidence="2" id="KW-1185">Reference proteome</keyword>
<dbReference type="EMBL" id="VSRR010000214">
    <property type="protein sequence ID" value="MPC12385.1"/>
    <property type="molecule type" value="Genomic_DNA"/>
</dbReference>
<evidence type="ECO:0000313" key="2">
    <source>
        <dbReference type="Proteomes" id="UP000324222"/>
    </source>
</evidence>
<reference evidence="1 2" key="1">
    <citation type="submission" date="2019-05" db="EMBL/GenBank/DDBJ databases">
        <title>Another draft genome of Portunus trituberculatus and its Hox gene families provides insights of decapod evolution.</title>
        <authorList>
            <person name="Jeong J.-H."/>
            <person name="Song I."/>
            <person name="Kim S."/>
            <person name="Choi T."/>
            <person name="Kim D."/>
            <person name="Ryu S."/>
            <person name="Kim W."/>
        </authorList>
    </citation>
    <scope>NUCLEOTIDE SEQUENCE [LARGE SCALE GENOMIC DNA]</scope>
    <source>
        <tissue evidence="1">Muscle</tissue>
    </source>
</reference>
<sequence length="74" mass="8006">MIYLVLFFGRCYVNKEAQRGLPDYGEAAAPGSPITAGRFLPLRPPVSAVRDVYNLWIASPGNKSTGNTRAAKHG</sequence>
<proteinExistence type="predicted"/>
<evidence type="ECO:0000313" key="1">
    <source>
        <dbReference type="EMBL" id="MPC12385.1"/>
    </source>
</evidence>
<dbReference type="Proteomes" id="UP000324222">
    <property type="component" value="Unassembled WGS sequence"/>
</dbReference>
<accession>A0A5B7CT15</accession>
<protein>
    <submittedName>
        <fullName evidence="1">Uncharacterized protein</fullName>
    </submittedName>
</protein>